<feature type="non-terminal residue" evidence="1">
    <location>
        <position position="1"/>
    </location>
</feature>
<comment type="caution">
    <text evidence="1">The sequence shown here is derived from an EMBL/GenBank/DDBJ whole genome shotgun (WGS) entry which is preliminary data.</text>
</comment>
<dbReference type="AlphaFoldDB" id="A0A0F9DXK4"/>
<proteinExistence type="predicted"/>
<sequence length="29" mass="3024">ILASGVFSIVHIEVGTLKAKALERILSAS</sequence>
<evidence type="ECO:0000313" key="1">
    <source>
        <dbReference type="EMBL" id="KKL22411.1"/>
    </source>
</evidence>
<name>A0A0F9DXK4_9ZZZZ</name>
<accession>A0A0F9DXK4</accession>
<organism evidence="1">
    <name type="scientific">marine sediment metagenome</name>
    <dbReference type="NCBI Taxonomy" id="412755"/>
    <lineage>
        <taxon>unclassified sequences</taxon>
        <taxon>metagenomes</taxon>
        <taxon>ecological metagenomes</taxon>
    </lineage>
</organism>
<protein>
    <submittedName>
        <fullName evidence="1">Uncharacterized protein</fullName>
    </submittedName>
</protein>
<gene>
    <name evidence="1" type="ORF">LCGC14_2435690</name>
</gene>
<reference evidence="1" key="1">
    <citation type="journal article" date="2015" name="Nature">
        <title>Complex archaea that bridge the gap between prokaryotes and eukaryotes.</title>
        <authorList>
            <person name="Spang A."/>
            <person name="Saw J.H."/>
            <person name="Jorgensen S.L."/>
            <person name="Zaremba-Niedzwiedzka K."/>
            <person name="Martijn J."/>
            <person name="Lind A.E."/>
            <person name="van Eijk R."/>
            <person name="Schleper C."/>
            <person name="Guy L."/>
            <person name="Ettema T.J."/>
        </authorList>
    </citation>
    <scope>NUCLEOTIDE SEQUENCE</scope>
</reference>
<dbReference type="EMBL" id="LAZR01037360">
    <property type="protein sequence ID" value="KKL22411.1"/>
    <property type="molecule type" value="Genomic_DNA"/>
</dbReference>